<evidence type="ECO:0000313" key="2">
    <source>
        <dbReference type="Proteomes" id="UP000295264"/>
    </source>
</evidence>
<protein>
    <submittedName>
        <fullName evidence="1">Uncharacterized protein</fullName>
    </submittedName>
</protein>
<evidence type="ECO:0000313" key="1">
    <source>
        <dbReference type="EMBL" id="TEA38325.1"/>
    </source>
</evidence>
<dbReference type="EMBL" id="QWLN02004798">
    <property type="protein sequence ID" value="TEA38325.1"/>
    <property type="molecule type" value="Genomic_DNA"/>
</dbReference>
<gene>
    <name evidence="1" type="ORF">DBR06_SOUSAS110188</name>
</gene>
<name>A0A484GRJ5_SOUCH</name>
<proteinExistence type="predicted"/>
<organism evidence="1 2">
    <name type="scientific">Sousa chinensis</name>
    <name type="common">Indo-pacific humpbacked dolphin</name>
    <name type="synonym">Steno chinensis</name>
    <dbReference type="NCBI Taxonomy" id="103600"/>
    <lineage>
        <taxon>Eukaryota</taxon>
        <taxon>Metazoa</taxon>
        <taxon>Chordata</taxon>
        <taxon>Craniata</taxon>
        <taxon>Vertebrata</taxon>
        <taxon>Euteleostomi</taxon>
        <taxon>Mammalia</taxon>
        <taxon>Eutheria</taxon>
        <taxon>Laurasiatheria</taxon>
        <taxon>Artiodactyla</taxon>
        <taxon>Whippomorpha</taxon>
        <taxon>Cetacea</taxon>
        <taxon>Odontoceti</taxon>
        <taxon>Delphinidae</taxon>
        <taxon>Sousa</taxon>
    </lineage>
</organism>
<comment type="caution">
    <text evidence="1">The sequence shown here is derived from an EMBL/GenBank/DDBJ whole genome shotgun (WGS) entry which is preliminary data.</text>
</comment>
<reference evidence="1 2" key="1">
    <citation type="journal article" date="2018" name="Genomics">
        <title>Molecular footprints of inshore aquatic adaptation in Indo-Pacific humpback dolphin (Sousa chinensis).</title>
        <authorList>
            <person name="Ming Y."/>
            <person name="Jian J."/>
            <person name="Yu F."/>
            <person name="Yu X."/>
            <person name="Wang J."/>
            <person name="Liu W."/>
        </authorList>
    </citation>
    <scope>NUCLEOTIDE SEQUENCE [LARGE SCALE GENOMIC DNA]</scope>
    <source>
        <strain evidence="1">MY-2018</strain>
        <tissue evidence="1">Skin</tissue>
    </source>
</reference>
<dbReference type="AlphaFoldDB" id="A0A484GRJ5"/>
<sequence>MSTPRFRKRLRLGSATWWQCRTRSERSAGQYSASVLGEEPVASQLLDGDVPHICVDRQREAAKACAAPLCQVHDGFILELSAGGEVQLLKGRTAVSEAAQRQPIYPVTVRERKALQAGAALGQRPQRAAAQLPAAGQRHTPQLGIPRQHRHQILVRQPFVTRRQRQLLQPLGVPQQPGQCGLRDLRTHLRAGKHLDSQLVTGADAAYPSLRSAFLAAGRPRGLPPDLPRETLRAL</sequence>
<dbReference type="Proteomes" id="UP000295264">
    <property type="component" value="Unassembled WGS sequence"/>
</dbReference>
<keyword evidence="2" id="KW-1185">Reference proteome</keyword>
<accession>A0A484GRJ5</accession>